<reference evidence="4 5" key="1">
    <citation type="submission" date="2024-06" db="EMBL/GenBank/DDBJ databases">
        <title>Genomic Encyclopedia of Type Strains, Phase IV (KMG-IV): sequencing the most valuable type-strain genomes for metagenomic binning, comparative biology and taxonomic classification.</title>
        <authorList>
            <person name="Goeker M."/>
        </authorList>
    </citation>
    <scope>NUCLEOTIDE SEQUENCE [LARGE SCALE GENOMIC DNA]</scope>
    <source>
        <strain evidence="4 5">DSM 28303</strain>
    </source>
</reference>
<dbReference type="Proteomes" id="UP001549122">
    <property type="component" value="Unassembled WGS sequence"/>
</dbReference>
<dbReference type="PANTHER" id="PTHR45266:SF3">
    <property type="entry name" value="OXALOACETATE DECARBOXYLASE ALPHA CHAIN"/>
    <property type="match status" value="1"/>
</dbReference>
<gene>
    <name evidence="4" type="ORF">ABID29_000718</name>
</gene>
<accession>A0ABV2FGJ8</accession>
<dbReference type="InterPro" id="IPR000089">
    <property type="entry name" value="Biotin_lipoyl"/>
</dbReference>
<evidence type="ECO:0000313" key="5">
    <source>
        <dbReference type="Proteomes" id="UP001549122"/>
    </source>
</evidence>
<evidence type="ECO:0000259" key="3">
    <source>
        <dbReference type="PROSITE" id="PS50968"/>
    </source>
</evidence>
<dbReference type="EMBL" id="JBEPLO010000006">
    <property type="protein sequence ID" value="MET3557608.1"/>
    <property type="molecule type" value="Genomic_DNA"/>
</dbReference>
<dbReference type="PROSITE" id="PS50968">
    <property type="entry name" value="BIOTINYL_LIPOYL"/>
    <property type="match status" value="1"/>
</dbReference>
<dbReference type="InterPro" id="IPR001882">
    <property type="entry name" value="Biotin_BS"/>
</dbReference>
<dbReference type="SUPFAM" id="SSF51230">
    <property type="entry name" value="Single hybrid motif"/>
    <property type="match status" value="1"/>
</dbReference>
<organism evidence="4 5">
    <name type="scientific">Streptococcus rupicaprae</name>
    <dbReference type="NCBI Taxonomy" id="759619"/>
    <lineage>
        <taxon>Bacteria</taxon>
        <taxon>Bacillati</taxon>
        <taxon>Bacillota</taxon>
        <taxon>Bacilli</taxon>
        <taxon>Lactobacillales</taxon>
        <taxon>Streptococcaceae</taxon>
        <taxon>Streptococcus</taxon>
    </lineage>
</organism>
<protein>
    <submittedName>
        <fullName evidence="4">Biotin carboxyl carrier protein</fullName>
    </submittedName>
</protein>
<dbReference type="RefSeq" id="WP_354364452.1">
    <property type="nucleotide sequence ID" value="NZ_JBEPLO010000006.1"/>
</dbReference>
<feature type="compositionally biased region" description="Polar residues" evidence="2">
    <location>
        <begin position="27"/>
        <end position="39"/>
    </location>
</feature>
<keyword evidence="5" id="KW-1185">Reference proteome</keyword>
<evidence type="ECO:0000313" key="4">
    <source>
        <dbReference type="EMBL" id="MET3557608.1"/>
    </source>
</evidence>
<dbReference type="CDD" id="cd06850">
    <property type="entry name" value="biotinyl_domain"/>
    <property type="match status" value="1"/>
</dbReference>
<dbReference type="InterPro" id="IPR011053">
    <property type="entry name" value="Single_hybrid_motif"/>
</dbReference>
<feature type="region of interest" description="Disordered" evidence="2">
    <location>
        <begin position="27"/>
        <end position="49"/>
    </location>
</feature>
<keyword evidence="1" id="KW-0092">Biotin</keyword>
<sequence length="111" mass="11339">MKNYHITVNGQTYEVLVEEVADKAFSQPTPVTSVPTSAETGKGTPVTAPMPGTIIAVSAQPGATVKAGDTLCVLEAMKMENAIVAPEDGVVSEVLVTKGAQVEAGAVLVTL</sequence>
<dbReference type="PROSITE" id="PS00188">
    <property type="entry name" value="BIOTIN"/>
    <property type="match status" value="1"/>
</dbReference>
<evidence type="ECO:0000256" key="1">
    <source>
        <dbReference type="ARBA" id="ARBA00023267"/>
    </source>
</evidence>
<evidence type="ECO:0000256" key="2">
    <source>
        <dbReference type="SAM" id="MobiDB-lite"/>
    </source>
</evidence>
<proteinExistence type="predicted"/>
<feature type="domain" description="Lipoyl-binding" evidence="3">
    <location>
        <begin position="31"/>
        <end position="111"/>
    </location>
</feature>
<dbReference type="PANTHER" id="PTHR45266">
    <property type="entry name" value="OXALOACETATE DECARBOXYLASE ALPHA CHAIN"/>
    <property type="match status" value="1"/>
</dbReference>
<dbReference type="InterPro" id="IPR050709">
    <property type="entry name" value="Biotin_Carboxyl_Carrier/Decarb"/>
</dbReference>
<comment type="caution">
    <text evidence="4">The sequence shown here is derived from an EMBL/GenBank/DDBJ whole genome shotgun (WGS) entry which is preliminary data.</text>
</comment>
<dbReference type="Pfam" id="PF00364">
    <property type="entry name" value="Biotin_lipoyl"/>
    <property type="match status" value="1"/>
</dbReference>
<name>A0ABV2FGJ8_9STRE</name>
<dbReference type="Gene3D" id="2.40.50.100">
    <property type="match status" value="1"/>
</dbReference>